<organism evidence="1 2">
    <name type="scientific">Pedobacter chinensis</name>
    <dbReference type="NCBI Taxonomy" id="2282421"/>
    <lineage>
        <taxon>Bacteria</taxon>
        <taxon>Pseudomonadati</taxon>
        <taxon>Bacteroidota</taxon>
        <taxon>Sphingobacteriia</taxon>
        <taxon>Sphingobacteriales</taxon>
        <taxon>Sphingobacteriaceae</taxon>
        <taxon>Pedobacter</taxon>
    </lineage>
</organism>
<keyword evidence="2" id="KW-1185">Reference proteome</keyword>
<dbReference type="Proteomes" id="UP000253961">
    <property type="component" value="Unassembled WGS sequence"/>
</dbReference>
<dbReference type="EMBL" id="QPKV01000005">
    <property type="protein sequence ID" value="RDC55901.1"/>
    <property type="molecule type" value="Genomic_DNA"/>
</dbReference>
<proteinExistence type="predicted"/>
<gene>
    <name evidence="1" type="ORF">DU508_13600</name>
</gene>
<accession>A0A369PTB5</accession>
<sequence length="82" mass="9394">MTNRTKQTANPCHKSQFKFQYAFHLAKPKQCFFVLLKSGLTNFSAALIKSKPLTLKEKFSAGVFCFFLTSKRKKPVRPGQNH</sequence>
<name>A0A369PTB5_9SPHI</name>
<protein>
    <submittedName>
        <fullName evidence="1">Uncharacterized protein</fullName>
    </submittedName>
</protein>
<dbReference type="AlphaFoldDB" id="A0A369PTB5"/>
<evidence type="ECO:0000313" key="2">
    <source>
        <dbReference type="Proteomes" id="UP000253961"/>
    </source>
</evidence>
<evidence type="ECO:0000313" key="1">
    <source>
        <dbReference type="EMBL" id="RDC55901.1"/>
    </source>
</evidence>
<comment type="caution">
    <text evidence="1">The sequence shown here is derived from an EMBL/GenBank/DDBJ whole genome shotgun (WGS) entry which is preliminary data.</text>
</comment>
<reference evidence="1 2" key="1">
    <citation type="submission" date="2018-07" db="EMBL/GenBank/DDBJ databases">
        <title>Pedobacter sp. nov., isolated from soil.</title>
        <authorList>
            <person name="Zhou L.Y."/>
            <person name="Du Z.J."/>
        </authorList>
    </citation>
    <scope>NUCLEOTIDE SEQUENCE [LARGE SCALE GENOMIC DNA]</scope>
    <source>
        <strain evidence="1 2">JDX94</strain>
    </source>
</reference>